<dbReference type="RefSeq" id="WP_188930685.1">
    <property type="nucleotide sequence ID" value="NZ_BMJC01000002.1"/>
</dbReference>
<evidence type="ECO:0000256" key="1">
    <source>
        <dbReference type="ARBA" id="ARBA00022823"/>
    </source>
</evidence>
<evidence type="ECO:0000313" key="3">
    <source>
        <dbReference type="Proteomes" id="UP000607559"/>
    </source>
</evidence>
<dbReference type="GO" id="GO:0009249">
    <property type="term" value="P:protein lipoylation"/>
    <property type="evidence" value="ECO:0007669"/>
    <property type="project" value="TreeGrafter"/>
</dbReference>
<keyword evidence="1" id="KW-0450">Lipoyl</keyword>
<dbReference type="PANTHER" id="PTHR11715:SF3">
    <property type="entry name" value="GLYCINE CLEAVAGE SYSTEM H PROTEIN-RELATED"/>
    <property type="match status" value="1"/>
</dbReference>
<dbReference type="Pfam" id="PF01597">
    <property type="entry name" value="GCV_H"/>
    <property type="match status" value="1"/>
</dbReference>
<dbReference type="EMBL" id="BMJC01000002">
    <property type="protein sequence ID" value="GGA94669.1"/>
    <property type="molecule type" value="Genomic_DNA"/>
</dbReference>
<dbReference type="GO" id="GO:0005737">
    <property type="term" value="C:cytoplasm"/>
    <property type="evidence" value="ECO:0007669"/>
    <property type="project" value="TreeGrafter"/>
</dbReference>
<comment type="caution">
    <text evidence="2">The sequence shown here is derived from an EMBL/GenBank/DDBJ whole genome shotgun (WGS) entry which is preliminary data.</text>
</comment>
<gene>
    <name evidence="2" type="primary">gcvH</name>
    <name evidence="2" type="ORF">GCM10011511_17450</name>
</gene>
<reference evidence="2" key="2">
    <citation type="submission" date="2020-09" db="EMBL/GenBank/DDBJ databases">
        <authorList>
            <person name="Sun Q."/>
            <person name="Zhou Y."/>
        </authorList>
    </citation>
    <scope>NUCLEOTIDE SEQUENCE</scope>
    <source>
        <strain evidence="2">CGMCC 1.15448</strain>
    </source>
</reference>
<dbReference type="SUPFAM" id="SSF51230">
    <property type="entry name" value="Single hybrid motif"/>
    <property type="match status" value="1"/>
</dbReference>
<dbReference type="PANTHER" id="PTHR11715">
    <property type="entry name" value="GLYCINE CLEAVAGE SYSTEM H PROTEIN"/>
    <property type="match status" value="1"/>
</dbReference>
<keyword evidence="3" id="KW-1185">Reference proteome</keyword>
<dbReference type="InterPro" id="IPR033753">
    <property type="entry name" value="GCV_H/Fam206"/>
</dbReference>
<protein>
    <submittedName>
        <fullName evidence="2">Glycine cleavage system H protein</fullName>
    </submittedName>
</protein>
<dbReference type="Gene3D" id="2.40.50.100">
    <property type="match status" value="1"/>
</dbReference>
<dbReference type="AlphaFoldDB" id="A0A8J2XSE4"/>
<proteinExistence type="predicted"/>
<organism evidence="2 3">
    <name type="scientific">Puia dinghuensis</name>
    <dbReference type="NCBI Taxonomy" id="1792502"/>
    <lineage>
        <taxon>Bacteria</taxon>
        <taxon>Pseudomonadati</taxon>
        <taxon>Bacteroidota</taxon>
        <taxon>Chitinophagia</taxon>
        <taxon>Chitinophagales</taxon>
        <taxon>Chitinophagaceae</taxon>
        <taxon>Puia</taxon>
    </lineage>
</organism>
<dbReference type="InterPro" id="IPR002930">
    <property type="entry name" value="GCV_H"/>
</dbReference>
<dbReference type="GO" id="GO:0019464">
    <property type="term" value="P:glycine decarboxylation via glycine cleavage system"/>
    <property type="evidence" value="ECO:0007669"/>
    <property type="project" value="InterPro"/>
</dbReference>
<dbReference type="GO" id="GO:0005960">
    <property type="term" value="C:glycine cleavage complex"/>
    <property type="evidence" value="ECO:0007669"/>
    <property type="project" value="InterPro"/>
</dbReference>
<dbReference type="InterPro" id="IPR011053">
    <property type="entry name" value="Single_hybrid_motif"/>
</dbReference>
<name>A0A8J2XSE4_9BACT</name>
<accession>A0A8J2XSE4</accession>
<sequence length="127" mass="14805">MNPVNFLTKEQFCTRSHEWISFHNTEAFIGITRHRVAGAKQVKRLEFVRIFGFKKRGEVFANIQLNTRRFEVRMPVDGSIISVNNTNLLVQQQVLLNKPETEGWLVKILVSQPCERKGLIPFEEYNS</sequence>
<evidence type="ECO:0000313" key="2">
    <source>
        <dbReference type="EMBL" id="GGA94669.1"/>
    </source>
</evidence>
<reference evidence="2" key="1">
    <citation type="journal article" date="2014" name="Int. J. Syst. Evol. Microbiol.">
        <title>Complete genome sequence of Corynebacterium casei LMG S-19264T (=DSM 44701T), isolated from a smear-ripened cheese.</title>
        <authorList>
            <consortium name="US DOE Joint Genome Institute (JGI-PGF)"/>
            <person name="Walter F."/>
            <person name="Albersmeier A."/>
            <person name="Kalinowski J."/>
            <person name="Ruckert C."/>
        </authorList>
    </citation>
    <scope>NUCLEOTIDE SEQUENCE</scope>
    <source>
        <strain evidence="2">CGMCC 1.15448</strain>
    </source>
</reference>
<dbReference type="Proteomes" id="UP000607559">
    <property type="component" value="Unassembled WGS sequence"/>
</dbReference>